<keyword evidence="3" id="KW-1185">Reference proteome</keyword>
<dbReference type="SUPFAM" id="SSF50475">
    <property type="entry name" value="FMN-binding split barrel"/>
    <property type="match status" value="1"/>
</dbReference>
<dbReference type="OrthoDB" id="434253at2759"/>
<name>A0A4Y7Q0T7_9AGAM</name>
<evidence type="ECO:0000313" key="2">
    <source>
        <dbReference type="EMBL" id="TDL20916.1"/>
    </source>
</evidence>
<accession>A0A4Y7Q0T7</accession>
<dbReference type="Proteomes" id="UP000294933">
    <property type="component" value="Unassembled WGS sequence"/>
</dbReference>
<dbReference type="PANTHER" id="PTHR28243">
    <property type="entry name" value="AGL049CP"/>
    <property type="match status" value="1"/>
</dbReference>
<dbReference type="EMBL" id="ML170184">
    <property type="protein sequence ID" value="TDL20916.1"/>
    <property type="molecule type" value="Genomic_DNA"/>
</dbReference>
<proteinExistence type="predicted"/>
<dbReference type="PANTHER" id="PTHR28243:SF1">
    <property type="entry name" value="PYRIDOXAMINE 5'-PHOSPHATE OXIDASE ALR4036 FAMILY FMN-BINDING DOMAIN-CONTAINING PROTEIN"/>
    <property type="match status" value="1"/>
</dbReference>
<dbReference type="Gene3D" id="2.30.110.10">
    <property type="entry name" value="Electron Transport, Fmn-binding Protein, Chain A"/>
    <property type="match status" value="1"/>
</dbReference>
<dbReference type="STRING" id="50990.A0A4Y7Q0T7"/>
<dbReference type="GO" id="GO:0010181">
    <property type="term" value="F:FMN binding"/>
    <property type="evidence" value="ECO:0007669"/>
    <property type="project" value="InterPro"/>
</dbReference>
<gene>
    <name evidence="2" type="ORF">BD410DRAFT_790265</name>
</gene>
<dbReference type="InterPro" id="IPR024624">
    <property type="entry name" value="Pyridox_Oxase_Alr4036_FMN-bd"/>
</dbReference>
<dbReference type="VEuPathDB" id="FungiDB:BD410DRAFT_790265"/>
<dbReference type="Pfam" id="PF12766">
    <property type="entry name" value="Pyridox_oxase_2"/>
    <property type="match status" value="1"/>
</dbReference>
<dbReference type="InterPro" id="IPR012349">
    <property type="entry name" value="Split_barrel_FMN-bd"/>
</dbReference>
<protein>
    <recommendedName>
        <fullName evidence="1">Pyridoxamine 5'-phosphate oxidase Alr4036 family FMN-binding domain-containing protein</fullName>
    </recommendedName>
</protein>
<dbReference type="AlphaFoldDB" id="A0A4Y7Q0T7"/>
<reference evidence="2 3" key="1">
    <citation type="submission" date="2018-06" db="EMBL/GenBank/DDBJ databases">
        <title>A transcriptomic atlas of mushroom development highlights an independent origin of complex multicellularity.</title>
        <authorList>
            <consortium name="DOE Joint Genome Institute"/>
            <person name="Krizsan K."/>
            <person name="Almasi E."/>
            <person name="Merenyi Z."/>
            <person name="Sahu N."/>
            <person name="Viragh M."/>
            <person name="Koszo T."/>
            <person name="Mondo S."/>
            <person name="Kiss B."/>
            <person name="Balint B."/>
            <person name="Kues U."/>
            <person name="Barry K."/>
            <person name="Hegedus J.C."/>
            <person name="Henrissat B."/>
            <person name="Johnson J."/>
            <person name="Lipzen A."/>
            <person name="Ohm R."/>
            <person name="Nagy I."/>
            <person name="Pangilinan J."/>
            <person name="Yan J."/>
            <person name="Xiong Y."/>
            <person name="Grigoriev I.V."/>
            <person name="Hibbett D.S."/>
            <person name="Nagy L.G."/>
        </authorList>
    </citation>
    <scope>NUCLEOTIDE SEQUENCE [LARGE SCALE GENOMIC DNA]</scope>
    <source>
        <strain evidence="2 3">SZMC22713</strain>
    </source>
</reference>
<feature type="domain" description="Pyridoxamine 5'-phosphate oxidase Alr4036 family FMN-binding" evidence="1">
    <location>
        <begin position="24"/>
        <end position="121"/>
    </location>
</feature>
<evidence type="ECO:0000259" key="1">
    <source>
        <dbReference type="Pfam" id="PF12766"/>
    </source>
</evidence>
<organism evidence="2 3">
    <name type="scientific">Rickenella mellea</name>
    <dbReference type="NCBI Taxonomy" id="50990"/>
    <lineage>
        <taxon>Eukaryota</taxon>
        <taxon>Fungi</taxon>
        <taxon>Dikarya</taxon>
        <taxon>Basidiomycota</taxon>
        <taxon>Agaricomycotina</taxon>
        <taxon>Agaricomycetes</taxon>
        <taxon>Hymenochaetales</taxon>
        <taxon>Rickenellaceae</taxon>
        <taxon>Rickenella</taxon>
    </lineage>
</organism>
<evidence type="ECO:0000313" key="3">
    <source>
        <dbReference type="Proteomes" id="UP000294933"/>
    </source>
</evidence>
<sequence>MTSRVGQLRAHLNLAMSTSSVAQPLWKSAIDNALKKDKEATVYQLATISSNSTLSLAPHVRTHVHRGFLSPLTPAQPLLLTTTDIRTPKAADIASTPAVAIAWWVAGTQEQFRISGTAHILPSLEAASSGGPGSTIAKKLRDEFPGERLAGKECDWDGKRKEIFDSLSSHMRASWARPVPGTPLPGGYAAAKEWPETLPGLSDVDGGTVTGTVAEQAKGAFRNFALVVVEPTEVDYVELGIIPNQRTKFRREGDGWVKEIVVP</sequence>